<name>W0EVZ6_9BACT</name>
<dbReference type="KEGG" id="nso:NIASO_07085"/>
<dbReference type="GO" id="GO:0015035">
    <property type="term" value="F:protein-disulfide reductase activity"/>
    <property type="evidence" value="ECO:0007669"/>
    <property type="project" value="InterPro"/>
</dbReference>
<dbReference type="AlphaFoldDB" id="W0EVZ6"/>
<accession>W0EVZ6</accession>
<gene>
    <name evidence="1" type="ORF">NIASO_07085</name>
</gene>
<dbReference type="STRING" id="929713.NIASO_07085"/>
<keyword evidence="2" id="KW-1185">Reference proteome</keyword>
<dbReference type="InterPro" id="IPR052927">
    <property type="entry name" value="DCC_oxidoreductase"/>
</dbReference>
<dbReference type="PANTHER" id="PTHR33639:SF2">
    <property type="entry name" value="DUF393 DOMAIN-CONTAINING PROTEIN"/>
    <property type="match status" value="1"/>
</dbReference>
<evidence type="ECO:0008006" key="3">
    <source>
        <dbReference type="Google" id="ProtNLM"/>
    </source>
</evidence>
<dbReference type="PANTHER" id="PTHR33639">
    <property type="entry name" value="THIOL-DISULFIDE OXIDOREDUCTASE DCC"/>
    <property type="match status" value="1"/>
</dbReference>
<dbReference type="RefSeq" id="WP_008585035.1">
    <property type="nucleotide sequence ID" value="NZ_CP007035.1"/>
</dbReference>
<dbReference type="HOGENOM" id="CLU_092206_2_1_10"/>
<sequence length="131" mass="15371">MQQHPIILFDGVCNLCNGAVQFIIKRDKRALFKFASLQSETGKKLLAEYHIPEKYDSLVLIEDNKAWLRSTAALRLSRKLPGGWPLLYLFLIIPRFLRDPVYGFIARNRYKWFGKREECLVPTAQLKERFI</sequence>
<reference evidence="1 2" key="1">
    <citation type="submission" date="2013-12" db="EMBL/GenBank/DDBJ databases">
        <authorList>
            <consortium name="DOE Joint Genome Institute"/>
            <person name="Eisen J."/>
            <person name="Huntemann M."/>
            <person name="Han J."/>
            <person name="Chen A."/>
            <person name="Kyrpides N."/>
            <person name="Mavromatis K."/>
            <person name="Markowitz V."/>
            <person name="Palaniappan K."/>
            <person name="Ivanova N."/>
            <person name="Schaumberg A."/>
            <person name="Pati A."/>
            <person name="Liolios K."/>
            <person name="Nordberg H.P."/>
            <person name="Cantor M.N."/>
            <person name="Hua S.X."/>
            <person name="Woyke T."/>
        </authorList>
    </citation>
    <scope>NUCLEOTIDE SEQUENCE [LARGE SCALE GENOMIC DNA]</scope>
    <source>
        <strain evidence="2">DSM 19437</strain>
    </source>
</reference>
<dbReference type="OrthoDB" id="9785438at2"/>
<dbReference type="EMBL" id="CP007035">
    <property type="protein sequence ID" value="AHF14985.1"/>
    <property type="molecule type" value="Genomic_DNA"/>
</dbReference>
<dbReference type="Proteomes" id="UP000003586">
    <property type="component" value="Chromosome"/>
</dbReference>
<organism evidence="1 2">
    <name type="scientific">Niabella soli DSM 19437</name>
    <dbReference type="NCBI Taxonomy" id="929713"/>
    <lineage>
        <taxon>Bacteria</taxon>
        <taxon>Pseudomonadati</taxon>
        <taxon>Bacteroidota</taxon>
        <taxon>Chitinophagia</taxon>
        <taxon>Chitinophagales</taxon>
        <taxon>Chitinophagaceae</taxon>
        <taxon>Niabella</taxon>
    </lineage>
</organism>
<dbReference type="InterPro" id="IPR007263">
    <property type="entry name" value="DCC1-like"/>
</dbReference>
<dbReference type="eggNOG" id="COG3011">
    <property type="taxonomic scope" value="Bacteria"/>
</dbReference>
<proteinExistence type="predicted"/>
<evidence type="ECO:0000313" key="1">
    <source>
        <dbReference type="EMBL" id="AHF14985.1"/>
    </source>
</evidence>
<protein>
    <recommendedName>
        <fullName evidence="3">Thiol-disulfide oxidoreductase</fullName>
    </recommendedName>
</protein>
<dbReference type="Pfam" id="PF04134">
    <property type="entry name" value="DCC1-like"/>
    <property type="match status" value="1"/>
</dbReference>
<evidence type="ECO:0000313" key="2">
    <source>
        <dbReference type="Proteomes" id="UP000003586"/>
    </source>
</evidence>